<dbReference type="PANTHER" id="PTHR11732">
    <property type="entry name" value="ALDO/KETO REDUCTASE"/>
    <property type="match status" value="1"/>
</dbReference>
<dbReference type="InterPro" id="IPR036812">
    <property type="entry name" value="NAD(P)_OxRdtase_dom_sf"/>
</dbReference>
<gene>
    <name evidence="3" type="ORF">HYFRA_00006750</name>
</gene>
<evidence type="ECO:0000259" key="2">
    <source>
        <dbReference type="Pfam" id="PF00248"/>
    </source>
</evidence>
<dbReference type="Proteomes" id="UP000696280">
    <property type="component" value="Unassembled WGS sequence"/>
</dbReference>
<evidence type="ECO:0000313" key="3">
    <source>
        <dbReference type="EMBL" id="CAG8953857.1"/>
    </source>
</evidence>
<accession>A0A9N9PTU1</accession>
<dbReference type="InterPro" id="IPR020471">
    <property type="entry name" value="AKR"/>
</dbReference>
<keyword evidence="1" id="KW-0560">Oxidoreductase</keyword>
<dbReference type="OrthoDB" id="5357513at2759"/>
<name>A0A9N9PTU1_9HELO</name>
<proteinExistence type="predicted"/>
<dbReference type="InterPro" id="IPR023210">
    <property type="entry name" value="NADP_OxRdtase_dom"/>
</dbReference>
<keyword evidence="4" id="KW-1185">Reference proteome</keyword>
<dbReference type="Pfam" id="PF00248">
    <property type="entry name" value="Aldo_ket_red"/>
    <property type="match status" value="1"/>
</dbReference>
<reference evidence="3" key="1">
    <citation type="submission" date="2021-07" db="EMBL/GenBank/DDBJ databases">
        <authorList>
            <person name="Durling M."/>
        </authorList>
    </citation>
    <scope>NUCLEOTIDE SEQUENCE</scope>
</reference>
<dbReference type="AlphaFoldDB" id="A0A9N9PTU1"/>
<feature type="domain" description="NADP-dependent oxidoreductase" evidence="2">
    <location>
        <begin position="55"/>
        <end position="237"/>
    </location>
</feature>
<sequence>MVFAHRFHKVHRTIIATARSRKMSSESKTTLLMPYSPKSHPEVKILKLIYGTAWKKERTAGFVYDAIKSGFRGIDTAAQPRHYQEDLVCQGIKKAINEGIVTRKELHIQTKFTAPSGQDLDNMPYDPSAPLATQITDSINSSLKNFTFSSGEEPYIDTLILHSPLQTLELNYEAFALLASYVPTKIRSLGISNTDLKTLTAIHEKASIPPCVVQNRFYPATGYDVPLRDFCQENGMLYESFWTLTGNPGLMKSKTVHTLAERLDGDKALALYALVILGLRGISILDGTTNREHMTGDIQGLERVAGLISTGGDLEEEWGGLVKEFKSLM</sequence>
<protein>
    <recommendedName>
        <fullName evidence="2">NADP-dependent oxidoreductase domain-containing protein</fullName>
    </recommendedName>
</protein>
<dbReference type="GO" id="GO:0016491">
    <property type="term" value="F:oxidoreductase activity"/>
    <property type="evidence" value="ECO:0007669"/>
    <property type="project" value="UniProtKB-KW"/>
</dbReference>
<dbReference type="Gene3D" id="3.20.20.100">
    <property type="entry name" value="NADP-dependent oxidoreductase domain"/>
    <property type="match status" value="1"/>
</dbReference>
<evidence type="ECO:0000256" key="1">
    <source>
        <dbReference type="ARBA" id="ARBA00023002"/>
    </source>
</evidence>
<dbReference type="SUPFAM" id="SSF51430">
    <property type="entry name" value="NAD(P)-linked oxidoreductase"/>
    <property type="match status" value="1"/>
</dbReference>
<comment type="caution">
    <text evidence="3">The sequence shown here is derived from an EMBL/GenBank/DDBJ whole genome shotgun (WGS) entry which is preliminary data.</text>
</comment>
<evidence type="ECO:0000313" key="4">
    <source>
        <dbReference type="Proteomes" id="UP000696280"/>
    </source>
</evidence>
<organism evidence="3 4">
    <name type="scientific">Hymenoscyphus fraxineus</name>
    <dbReference type="NCBI Taxonomy" id="746836"/>
    <lineage>
        <taxon>Eukaryota</taxon>
        <taxon>Fungi</taxon>
        <taxon>Dikarya</taxon>
        <taxon>Ascomycota</taxon>
        <taxon>Pezizomycotina</taxon>
        <taxon>Leotiomycetes</taxon>
        <taxon>Helotiales</taxon>
        <taxon>Helotiaceae</taxon>
        <taxon>Hymenoscyphus</taxon>
    </lineage>
</organism>
<dbReference type="EMBL" id="CAJVRL010000052">
    <property type="protein sequence ID" value="CAG8953857.1"/>
    <property type="molecule type" value="Genomic_DNA"/>
</dbReference>